<dbReference type="Proteomes" id="UP000248724">
    <property type="component" value="Unassembled WGS sequence"/>
</dbReference>
<protein>
    <submittedName>
        <fullName evidence="3">Uncharacterized protein</fullName>
    </submittedName>
</protein>
<keyword evidence="1" id="KW-1133">Transmembrane helix</keyword>
<reference evidence="3 4" key="1">
    <citation type="journal article" date="2017" name="Nature">
        <title>Atmospheric trace gases support primary production in Antarctic desert surface soil.</title>
        <authorList>
            <person name="Ji M."/>
            <person name="Greening C."/>
            <person name="Vanwonterghem I."/>
            <person name="Carere C.R."/>
            <person name="Bay S.K."/>
            <person name="Steen J.A."/>
            <person name="Montgomery K."/>
            <person name="Lines T."/>
            <person name="Beardall J."/>
            <person name="van Dorst J."/>
            <person name="Snape I."/>
            <person name="Stott M.B."/>
            <person name="Hugenholtz P."/>
            <person name="Ferrari B.C."/>
        </authorList>
    </citation>
    <scope>NUCLEOTIDE SEQUENCE [LARGE SCALE GENOMIC DNA]</scope>
    <source>
        <strain evidence="3">RRmetagenome_bin12</strain>
    </source>
</reference>
<comment type="caution">
    <text evidence="3">The sequence shown here is derived from an EMBL/GenBank/DDBJ whole genome shotgun (WGS) entry which is preliminary data.</text>
</comment>
<reference evidence="2 5" key="3">
    <citation type="submission" date="2020-10" db="EMBL/GenBank/DDBJ databases">
        <title>Ca. Dormibacterota MAGs.</title>
        <authorList>
            <person name="Montgomery K."/>
        </authorList>
    </citation>
    <scope>NUCLEOTIDE SEQUENCE [LARGE SCALE GENOMIC DNA]</scope>
    <source>
        <strain evidence="2">SC8812_S17_18</strain>
    </source>
</reference>
<dbReference type="EMBL" id="QHBU01000074">
    <property type="protein sequence ID" value="PZR82373.1"/>
    <property type="molecule type" value="Genomic_DNA"/>
</dbReference>
<evidence type="ECO:0000313" key="5">
    <source>
        <dbReference type="Proteomes" id="UP000606991"/>
    </source>
</evidence>
<sequence length="154" mass="16172">MPTNPYQFSLRTSRDPGEVLDDVAARPLPGIAVSERGAHYLVLRPRRRSRYGSDIAVGIAIAIALAVLIATAVSPVFIVMLPLAVLPGIPLLLDHRRPDLAVSAVVDDDGSTRVTVHGEASEELAAAIDAFLGALPEALPAHVEERAIAIASTG</sequence>
<name>A0A2W5ZAN6_9BACT</name>
<organism evidence="3 4">
    <name type="scientific">Candidatus Aeolococcus gillhamiae</name>
    <dbReference type="NCBI Taxonomy" id="3127015"/>
    <lineage>
        <taxon>Bacteria</taxon>
        <taxon>Bacillati</taxon>
        <taxon>Candidatus Dormiibacterota</taxon>
        <taxon>Candidatus Dormibacteria</taxon>
        <taxon>Candidatus Aeolococcales</taxon>
        <taxon>Candidatus Aeolococcaceae</taxon>
        <taxon>Candidatus Aeolococcus</taxon>
    </lineage>
</organism>
<gene>
    <name evidence="3" type="ORF">DLM65_04005</name>
    <name evidence="2" type="ORF">JF886_11965</name>
</gene>
<dbReference type="Proteomes" id="UP000606991">
    <property type="component" value="Unassembled WGS sequence"/>
</dbReference>
<dbReference type="AlphaFoldDB" id="A0A2W5ZAN6"/>
<keyword evidence="1" id="KW-0472">Membrane</keyword>
<keyword evidence="1" id="KW-0812">Transmembrane</keyword>
<reference evidence="3" key="2">
    <citation type="submission" date="2018-05" db="EMBL/GenBank/DDBJ databases">
        <authorList>
            <person name="Ferrari B."/>
        </authorList>
    </citation>
    <scope>NUCLEOTIDE SEQUENCE</scope>
    <source>
        <strain evidence="3">RRmetagenome_bin12</strain>
    </source>
</reference>
<dbReference type="RefSeq" id="WP_337312762.1">
    <property type="nucleotide sequence ID" value="NZ_JAEKNS010000124.1"/>
</dbReference>
<evidence type="ECO:0000256" key="1">
    <source>
        <dbReference type="SAM" id="Phobius"/>
    </source>
</evidence>
<accession>A0A2W5ZAN6</accession>
<accession>A0A934N4E8</accession>
<proteinExistence type="predicted"/>
<evidence type="ECO:0000313" key="3">
    <source>
        <dbReference type="EMBL" id="PZR82373.1"/>
    </source>
</evidence>
<evidence type="ECO:0000313" key="4">
    <source>
        <dbReference type="Proteomes" id="UP000248724"/>
    </source>
</evidence>
<dbReference type="EMBL" id="JAEKNS010000124">
    <property type="protein sequence ID" value="MBJ7595551.1"/>
    <property type="molecule type" value="Genomic_DNA"/>
</dbReference>
<feature type="transmembrane region" description="Helical" evidence="1">
    <location>
        <begin position="51"/>
        <end position="70"/>
    </location>
</feature>
<evidence type="ECO:0000313" key="2">
    <source>
        <dbReference type="EMBL" id="MBJ7595551.1"/>
    </source>
</evidence>